<accession>A0A0F8ZBH4</accession>
<feature type="domain" description="Toprim" evidence="1">
    <location>
        <begin position="89"/>
        <end position="166"/>
    </location>
</feature>
<dbReference type="InterPro" id="IPR006171">
    <property type="entry name" value="TOPRIM_dom"/>
</dbReference>
<dbReference type="Pfam" id="PF13155">
    <property type="entry name" value="Toprim_2"/>
    <property type="match status" value="1"/>
</dbReference>
<dbReference type="SUPFAM" id="SSF52540">
    <property type="entry name" value="P-loop containing nucleoside triphosphate hydrolases"/>
    <property type="match status" value="1"/>
</dbReference>
<dbReference type="InterPro" id="IPR048774">
    <property type="entry name" value="Helic-prim_T7_N"/>
</dbReference>
<dbReference type="InterPro" id="IPR003439">
    <property type="entry name" value="ABC_transporter-like_ATP-bd"/>
</dbReference>
<dbReference type="Pfam" id="PF21268">
    <property type="entry name" value="Helic-prim_T7_N"/>
    <property type="match status" value="1"/>
</dbReference>
<dbReference type="Gene3D" id="3.40.50.300">
    <property type="entry name" value="P-loop containing nucleotide triphosphate hydrolases"/>
    <property type="match status" value="1"/>
</dbReference>
<dbReference type="InterPro" id="IPR027032">
    <property type="entry name" value="Twinkle-like"/>
</dbReference>
<dbReference type="GO" id="GO:0005524">
    <property type="term" value="F:ATP binding"/>
    <property type="evidence" value="ECO:0007669"/>
    <property type="project" value="InterPro"/>
</dbReference>
<dbReference type="Gene3D" id="2.20.25.180">
    <property type="match status" value="1"/>
</dbReference>
<comment type="caution">
    <text evidence="2">The sequence shown here is derived from an EMBL/GenBank/DDBJ whole genome shotgun (WGS) entry which is preliminary data.</text>
</comment>
<gene>
    <name evidence="2" type="ORF">LCGC14_2990440</name>
</gene>
<dbReference type="Pfam" id="PF00005">
    <property type="entry name" value="ABC_tran"/>
    <property type="match status" value="1"/>
</dbReference>
<name>A0A0F8ZBH4_9ZZZZ</name>
<dbReference type="EMBL" id="LAZR01061317">
    <property type="protein sequence ID" value="KKK63819.1"/>
    <property type="molecule type" value="Genomic_DNA"/>
</dbReference>
<sequence length="337" mass="36775">MDSKSLPLLKGGEHQRLKKRRLSEETCKKFDYRVAQMGGRTVQVANYRDGNKVVSQKIRDSKKNFTILGKTKAISKLLFGQHLWRDDGKRLVITEGEIDAMSVSQAQGNKWPVVSVPNGAQGARKSVAANVEWIEHFETVVFCFDQDEPGQDAAKECAAILSPGKAAIARLPLKDANDMLVAGKGKDLIDALWAAKTYRPDGVVDVAAVAKMAAAPMQQGRAWPWKTLTDATYGRRRKELYGFGGGTGCGKSTLFNVIGGIDAPTEGMVFIDEIDVAQPDSYELAWVRCHKVGYIFQAYNILPVLTALENVSLPMLFAGLSGDDAREKAAGILTRVG</sequence>
<dbReference type="SMART" id="SM00493">
    <property type="entry name" value="TOPRIM"/>
    <property type="match status" value="1"/>
</dbReference>
<dbReference type="GO" id="GO:0043139">
    <property type="term" value="F:5'-3' DNA helicase activity"/>
    <property type="evidence" value="ECO:0007669"/>
    <property type="project" value="InterPro"/>
</dbReference>
<dbReference type="SUPFAM" id="SSF56731">
    <property type="entry name" value="DNA primase core"/>
    <property type="match status" value="1"/>
</dbReference>
<dbReference type="InterPro" id="IPR034154">
    <property type="entry name" value="TOPRIM_DnaG/twinkle"/>
</dbReference>
<evidence type="ECO:0000259" key="1">
    <source>
        <dbReference type="SMART" id="SM00493"/>
    </source>
</evidence>
<dbReference type="InterPro" id="IPR027417">
    <property type="entry name" value="P-loop_NTPase"/>
</dbReference>
<dbReference type="AlphaFoldDB" id="A0A0F8ZBH4"/>
<evidence type="ECO:0000313" key="2">
    <source>
        <dbReference type="EMBL" id="KKK63819.1"/>
    </source>
</evidence>
<dbReference type="GO" id="GO:0003697">
    <property type="term" value="F:single-stranded DNA binding"/>
    <property type="evidence" value="ECO:0007669"/>
    <property type="project" value="InterPro"/>
</dbReference>
<dbReference type="CDD" id="cd01029">
    <property type="entry name" value="TOPRIM_primases"/>
    <property type="match status" value="1"/>
</dbReference>
<organism evidence="2">
    <name type="scientific">marine sediment metagenome</name>
    <dbReference type="NCBI Taxonomy" id="412755"/>
    <lineage>
        <taxon>unclassified sequences</taxon>
        <taxon>metagenomes</taxon>
        <taxon>ecological metagenomes</taxon>
    </lineage>
</organism>
<dbReference type="Gene3D" id="3.40.1360.10">
    <property type="match status" value="1"/>
</dbReference>
<proteinExistence type="predicted"/>
<dbReference type="PANTHER" id="PTHR12873:SF0">
    <property type="entry name" value="TWINKLE MTDNA HELICASE"/>
    <property type="match status" value="1"/>
</dbReference>
<dbReference type="GO" id="GO:0016887">
    <property type="term" value="F:ATP hydrolysis activity"/>
    <property type="evidence" value="ECO:0007669"/>
    <property type="project" value="InterPro"/>
</dbReference>
<protein>
    <recommendedName>
        <fullName evidence="1">Toprim domain-containing protein</fullName>
    </recommendedName>
</protein>
<reference evidence="2" key="1">
    <citation type="journal article" date="2015" name="Nature">
        <title>Complex archaea that bridge the gap between prokaryotes and eukaryotes.</title>
        <authorList>
            <person name="Spang A."/>
            <person name="Saw J.H."/>
            <person name="Jorgensen S.L."/>
            <person name="Zaremba-Niedzwiedzka K."/>
            <person name="Martijn J."/>
            <person name="Lind A.E."/>
            <person name="van Eijk R."/>
            <person name="Schleper C."/>
            <person name="Guy L."/>
            <person name="Ettema T.J."/>
        </authorList>
    </citation>
    <scope>NUCLEOTIDE SEQUENCE</scope>
</reference>
<feature type="non-terminal residue" evidence="2">
    <location>
        <position position="337"/>
    </location>
</feature>
<dbReference type="PANTHER" id="PTHR12873">
    <property type="entry name" value="T7-LIKE MITOCHONDRIAL DNA HELICASE"/>
    <property type="match status" value="1"/>
</dbReference>